<organism evidence="2 3">
    <name type="scientific">Parvularcula lutaonensis</name>
    <dbReference type="NCBI Taxonomy" id="491923"/>
    <lineage>
        <taxon>Bacteria</taxon>
        <taxon>Pseudomonadati</taxon>
        <taxon>Pseudomonadota</taxon>
        <taxon>Alphaproteobacteria</taxon>
        <taxon>Parvularculales</taxon>
        <taxon>Parvularculaceae</taxon>
        <taxon>Parvularcula</taxon>
    </lineage>
</organism>
<sequence>MMRIGTLIATLWLIACSGETVTTAAAEEEVRNPLDFRRTTLIVRDIEASLALYRDALGMTVAYDEELTSPGLSTRFGADGVNRSRLVLLKANDDYIGMLGLWQFLDQTEADRSAPDPADFTPGDIVLLFNTQTLEETFARAATAPGVSVIGEPKERRYPSPAGDIVVMVSMLTDNDGHTIELNQLLEDPRRD</sequence>
<accession>A0ABV7MAU3</accession>
<reference evidence="3" key="1">
    <citation type="journal article" date="2019" name="Int. J. Syst. Evol. Microbiol.">
        <title>The Global Catalogue of Microorganisms (GCM) 10K type strain sequencing project: providing services to taxonomists for standard genome sequencing and annotation.</title>
        <authorList>
            <consortium name="The Broad Institute Genomics Platform"/>
            <consortium name="The Broad Institute Genome Sequencing Center for Infectious Disease"/>
            <person name="Wu L."/>
            <person name="Ma J."/>
        </authorList>
    </citation>
    <scope>NUCLEOTIDE SEQUENCE [LARGE SCALE GENOMIC DNA]</scope>
    <source>
        <strain evidence="3">KCTC 22245</strain>
    </source>
</reference>
<dbReference type="RefSeq" id="WP_189570888.1">
    <property type="nucleotide sequence ID" value="NZ_BMXU01000001.1"/>
</dbReference>
<feature type="domain" description="VOC" evidence="1">
    <location>
        <begin position="35"/>
        <end position="185"/>
    </location>
</feature>
<evidence type="ECO:0000313" key="2">
    <source>
        <dbReference type="EMBL" id="MFC3302544.1"/>
    </source>
</evidence>
<name>A0ABV7MAU3_9PROT</name>
<dbReference type="PROSITE" id="PS51819">
    <property type="entry name" value="VOC"/>
    <property type="match status" value="1"/>
</dbReference>
<evidence type="ECO:0000259" key="1">
    <source>
        <dbReference type="PROSITE" id="PS51819"/>
    </source>
</evidence>
<dbReference type="Pfam" id="PF00903">
    <property type="entry name" value="Glyoxalase"/>
    <property type="match status" value="1"/>
</dbReference>
<dbReference type="InterPro" id="IPR004360">
    <property type="entry name" value="Glyas_Fos-R_dOase_dom"/>
</dbReference>
<dbReference type="InterPro" id="IPR037523">
    <property type="entry name" value="VOC_core"/>
</dbReference>
<keyword evidence="3" id="KW-1185">Reference proteome</keyword>
<dbReference type="InterPro" id="IPR029068">
    <property type="entry name" value="Glyas_Bleomycin-R_OHBP_Dase"/>
</dbReference>
<dbReference type="EMBL" id="JBHRVA010000002">
    <property type="protein sequence ID" value="MFC3302544.1"/>
    <property type="molecule type" value="Genomic_DNA"/>
</dbReference>
<dbReference type="Proteomes" id="UP001595607">
    <property type="component" value="Unassembled WGS sequence"/>
</dbReference>
<proteinExistence type="predicted"/>
<dbReference type="Gene3D" id="3.10.180.10">
    <property type="entry name" value="2,3-Dihydroxybiphenyl 1,2-Dioxygenase, domain 1"/>
    <property type="match status" value="1"/>
</dbReference>
<dbReference type="SUPFAM" id="SSF54593">
    <property type="entry name" value="Glyoxalase/Bleomycin resistance protein/Dihydroxybiphenyl dioxygenase"/>
    <property type="match status" value="1"/>
</dbReference>
<evidence type="ECO:0000313" key="3">
    <source>
        <dbReference type="Proteomes" id="UP001595607"/>
    </source>
</evidence>
<dbReference type="PROSITE" id="PS51257">
    <property type="entry name" value="PROKAR_LIPOPROTEIN"/>
    <property type="match status" value="1"/>
</dbReference>
<comment type="caution">
    <text evidence="2">The sequence shown here is derived from an EMBL/GenBank/DDBJ whole genome shotgun (WGS) entry which is preliminary data.</text>
</comment>
<protein>
    <submittedName>
        <fullName evidence="2">VOC family protein</fullName>
    </submittedName>
</protein>
<gene>
    <name evidence="2" type="ORF">ACFONP_07345</name>
</gene>